<accession>A0ABD1TJ03</accession>
<dbReference type="EMBL" id="JBFOLK010000005">
    <property type="protein sequence ID" value="KAL2512713.1"/>
    <property type="molecule type" value="Genomic_DNA"/>
</dbReference>
<sequence>MPSPRNEYSREFFSKLIGRLESRLSSVLTRSLELYPSIEAKSFHKYFPIDWKAFLNKGDMEDWLEAGLAILIWAVVAQMRSVRCFKAQTLCPRALREVGKG</sequence>
<dbReference type="AlphaFoldDB" id="A0ABD1TJ03"/>
<comment type="caution">
    <text evidence="1">The sequence shown here is derived from an EMBL/GenBank/DDBJ whole genome shotgun (WGS) entry which is preliminary data.</text>
</comment>
<keyword evidence="2" id="KW-1185">Reference proteome</keyword>
<evidence type="ECO:0000313" key="1">
    <source>
        <dbReference type="EMBL" id="KAL2512713.1"/>
    </source>
</evidence>
<dbReference type="Proteomes" id="UP001604336">
    <property type="component" value="Unassembled WGS sequence"/>
</dbReference>
<name>A0ABD1TJ03_9LAMI</name>
<organism evidence="1 2">
    <name type="scientific">Abeliophyllum distichum</name>
    <dbReference type="NCBI Taxonomy" id="126358"/>
    <lineage>
        <taxon>Eukaryota</taxon>
        <taxon>Viridiplantae</taxon>
        <taxon>Streptophyta</taxon>
        <taxon>Embryophyta</taxon>
        <taxon>Tracheophyta</taxon>
        <taxon>Spermatophyta</taxon>
        <taxon>Magnoliopsida</taxon>
        <taxon>eudicotyledons</taxon>
        <taxon>Gunneridae</taxon>
        <taxon>Pentapetalae</taxon>
        <taxon>asterids</taxon>
        <taxon>lamiids</taxon>
        <taxon>Lamiales</taxon>
        <taxon>Oleaceae</taxon>
        <taxon>Forsythieae</taxon>
        <taxon>Abeliophyllum</taxon>
    </lineage>
</organism>
<gene>
    <name evidence="1" type="ORF">Adt_18313</name>
</gene>
<reference evidence="2" key="1">
    <citation type="submission" date="2024-07" db="EMBL/GenBank/DDBJ databases">
        <title>Two chromosome-level genome assemblies of Korean endemic species Abeliophyllum distichum and Forsythia ovata (Oleaceae).</title>
        <authorList>
            <person name="Jang H."/>
        </authorList>
    </citation>
    <scope>NUCLEOTIDE SEQUENCE [LARGE SCALE GENOMIC DNA]</scope>
</reference>
<protein>
    <submittedName>
        <fullName evidence="1">Uncharacterized protein</fullName>
    </submittedName>
</protein>
<proteinExistence type="predicted"/>
<evidence type="ECO:0000313" key="2">
    <source>
        <dbReference type="Proteomes" id="UP001604336"/>
    </source>
</evidence>